<keyword evidence="1" id="KW-0812">Transmembrane</keyword>
<evidence type="ECO:0000256" key="1">
    <source>
        <dbReference type="SAM" id="Phobius"/>
    </source>
</evidence>
<evidence type="ECO:0000313" key="2">
    <source>
        <dbReference type="EMBL" id="AFD09057.1"/>
    </source>
</evidence>
<sequence>MLKNNAKLIFYTLTLIGLLFIVNFAVTYFSKPDTELRMVAGRTSSIFSEKSAFIDNFYFNIIKRSNLGNSNINTTEILNRLNEQGVNLLQFKKNRLVFWSSNQIIVNDPSTIKTGNSFMKLSNGWYFVDKKKDGDLISLFFILVKNEYSFQNNYLENTFSPELEIPNYFKLADIDESGIVYVTDGGDMVLFGLKIDSILKDQDISIAKIIIERVCKINCVNHYYCYC</sequence>
<dbReference type="AlphaFoldDB" id="H8KMX8"/>
<keyword evidence="1" id="KW-0472">Membrane</keyword>
<proteinExistence type="predicted"/>
<feature type="transmembrane region" description="Helical" evidence="1">
    <location>
        <begin position="6"/>
        <end position="29"/>
    </location>
</feature>
<organism evidence="2 3">
    <name type="scientific">Solitalea canadensis (strain ATCC 29591 / DSM 3403 / JCM 21819 / LMG 8368 / NBRC 15130 / NCIMB 12057 / USAM 9D)</name>
    <name type="common">Flexibacter canadensis</name>
    <dbReference type="NCBI Taxonomy" id="929556"/>
    <lineage>
        <taxon>Bacteria</taxon>
        <taxon>Pseudomonadati</taxon>
        <taxon>Bacteroidota</taxon>
        <taxon>Sphingobacteriia</taxon>
        <taxon>Sphingobacteriales</taxon>
        <taxon>Sphingobacteriaceae</taxon>
        <taxon>Solitalea</taxon>
    </lineage>
</organism>
<dbReference type="OrthoDB" id="9776727at2"/>
<dbReference type="KEGG" id="scn:Solca_4067"/>
<keyword evidence="3" id="KW-1185">Reference proteome</keyword>
<accession>H8KMX8</accession>
<dbReference type="STRING" id="929556.Solca_4067"/>
<keyword evidence="1" id="KW-1133">Transmembrane helix</keyword>
<dbReference type="Proteomes" id="UP000007590">
    <property type="component" value="Chromosome"/>
</dbReference>
<gene>
    <name evidence="2" type="ordered locus">Solca_4067</name>
</gene>
<reference evidence="2" key="1">
    <citation type="submission" date="2012-02" db="EMBL/GenBank/DDBJ databases">
        <title>The complete genome of Solitalea canadensis DSM 3403.</title>
        <authorList>
            <consortium name="US DOE Joint Genome Institute (JGI-PGF)"/>
            <person name="Lucas S."/>
            <person name="Copeland A."/>
            <person name="Lapidus A."/>
            <person name="Glavina del Rio T."/>
            <person name="Dalin E."/>
            <person name="Tice H."/>
            <person name="Bruce D."/>
            <person name="Goodwin L."/>
            <person name="Pitluck S."/>
            <person name="Peters L."/>
            <person name="Ovchinnikova G."/>
            <person name="Lu M."/>
            <person name="Kyrpides N."/>
            <person name="Mavromatis K."/>
            <person name="Ivanova N."/>
            <person name="Brettin T."/>
            <person name="Detter J.C."/>
            <person name="Han C."/>
            <person name="Larimer F."/>
            <person name="Land M."/>
            <person name="Hauser L."/>
            <person name="Markowitz V."/>
            <person name="Cheng J.-F."/>
            <person name="Hugenholtz P."/>
            <person name="Woyke T."/>
            <person name="Wu D."/>
            <person name="Spring S."/>
            <person name="Schroeder M."/>
            <person name="Kopitz M."/>
            <person name="Brambilla E."/>
            <person name="Klenk H.-P."/>
            <person name="Eisen J.A."/>
        </authorList>
    </citation>
    <scope>NUCLEOTIDE SEQUENCE</scope>
    <source>
        <strain evidence="2">DSM 3403</strain>
    </source>
</reference>
<name>H8KMX8_SOLCM</name>
<dbReference type="HOGENOM" id="CLU_1219058_0_0_10"/>
<dbReference type="EMBL" id="CP003349">
    <property type="protein sequence ID" value="AFD09057.1"/>
    <property type="molecule type" value="Genomic_DNA"/>
</dbReference>
<evidence type="ECO:0000313" key="3">
    <source>
        <dbReference type="Proteomes" id="UP000007590"/>
    </source>
</evidence>
<dbReference type="RefSeq" id="WP_014682279.1">
    <property type="nucleotide sequence ID" value="NC_017770.1"/>
</dbReference>
<dbReference type="eggNOG" id="COG5000">
    <property type="taxonomic scope" value="Bacteria"/>
</dbReference>
<protein>
    <submittedName>
        <fullName evidence="2">Uncharacterized protein</fullName>
    </submittedName>
</protein>